<feature type="compositionally biased region" description="Basic and acidic residues" evidence="1">
    <location>
        <begin position="120"/>
        <end position="132"/>
    </location>
</feature>
<gene>
    <name evidence="2" type="ORF">FB45DRAFT_1012040</name>
</gene>
<feature type="compositionally biased region" description="Basic and acidic residues" evidence="1">
    <location>
        <begin position="78"/>
        <end position="89"/>
    </location>
</feature>
<feature type="compositionally biased region" description="Polar residues" evidence="1">
    <location>
        <begin position="237"/>
        <end position="247"/>
    </location>
</feature>
<organism evidence="2 3">
    <name type="scientific">Roridomyces roridus</name>
    <dbReference type="NCBI Taxonomy" id="1738132"/>
    <lineage>
        <taxon>Eukaryota</taxon>
        <taxon>Fungi</taxon>
        <taxon>Dikarya</taxon>
        <taxon>Basidiomycota</taxon>
        <taxon>Agaricomycotina</taxon>
        <taxon>Agaricomycetes</taxon>
        <taxon>Agaricomycetidae</taxon>
        <taxon>Agaricales</taxon>
        <taxon>Marasmiineae</taxon>
        <taxon>Mycenaceae</taxon>
        <taxon>Roridomyces</taxon>
    </lineage>
</organism>
<feature type="region of interest" description="Disordered" evidence="1">
    <location>
        <begin position="72"/>
        <end position="252"/>
    </location>
</feature>
<evidence type="ECO:0000313" key="2">
    <source>
        <dbReference type="EMBL" id="KAJ7606241.1"/>
    </source>
</evidence>
<dbReference type="EMBL" id="JARKIF010000061">
    <property type="protein sequence ID" value="KAJ7606241.1"/>
    <property type="molecule type" value="Genomic_DNA"/>
</dbReference>
<accession>A0AAD7F715</accession>
<evidence type="ECO:0000313" key="3">
    <source>
        <dbReference type="Proteomes" id="UP001221142"/>
    </source>
</evidence>
<comment type="caution">
    <text evidence="2">The sequence shown here is derived from an EMBL/GenBank/DDBJ whole genome shotgun (WGS) entry which is preliminary data.</text>
</comment>
<sequence length="334" mass="36076">MLAAACYADGAAPVVFAWNETVFGSSCAVIIPALDVPTLDVLALDILPVFDIPAFEISDKHPTPRCCRLGFPSATHLPDSKSPDSERLSPHAAETHQAPLDVASLLVRFESPETEEDMGKEETSEEQGRSAEEVQSTVDMRRVPRQMVEGGAPRVGGKNETAGSVEGDEREEGRNASIGPATPLPLDTVSRPRSTRTTPGRNTSSEHNGPALTPQAAVPTPRQIPPNPAKSRPARSGISSSAPTHSPLNIHHSPLRVMDSSRQYLAQPPNATCPGFDPDACTSGSPVCCLLEPRVRDADHWVMHVDTPFGTYSWVPERIFGSSARLFYRIFRVF</sequence>
<dbReference type="Proteomes" id="UP001221142">
    <property type="component" value="Unassembled WGS sequence"/>
</dbReference>
<proteinExistence type="predicted"/>
<protein>
    <submittedName>
        <fullName evidence="2">Uncharacterized protein</fullName>
    </submittedName>
</protein>
<evidence type="ECO:0000256" key="1">
    <source>
        <dbReference type="SAM" id="MobiDB-lite"/>
    </source>
</evidence>
<feature type="compositionally biased region" description="Low complexity" evidence="1">
    <location>
        <begin position="191"/>
        <end position="205"/>
    </location>
</feature>
<reference evidence="2" key="1">
    <citation type="submission" date="2023-03" db="EMBL/GenBank/DDBJ databases">
        <title>Massive genome expansion in bonnet fungi (Mycena s.s.) driven by repeated elements and novel gene families across ecological guilds.</title>
        <authorList>
            <consortium name="Lawrence Berkeley National Laboratory"/>
            <person name="Harder C.B."/>
            <person name="Miyauchi S."/>
            <person name="Viragh M."/>
            <person name="Kuo A."/>
            <person name="Thoen E."/>
            <person name="Andreopoulos B."/>
            <person name="Lu D."/>
            <person name="Skrede I."/>
            <person name="Drula E."/>
            <person name="Henrissat B."/>
            <person name="Morin E."/>
            <person name="Kohler A."/>
            <person name="Barry K."/>
            <person name="LaButti K."/>
            <person name="Morin E."/>
            <person name="Salamov A."/>
            <person name="Lipzen A."/>
            <person name="Mereny Z."/>
            <person name="Hegedus B."/>
            <person name="Baldrian P."/>
            <person name="Stursova M."/>
            <person name="Weitz H."/>
            <person name="Taylor A."/>
            <person name="Grigoriev I.V."/>
            <person name="Nagy L.G."/>
            <person name="Martin F."/>
            <person name="Kauserud H."/>
        </authorList>
    </citation>
    <scope>NUCLEOTIDE SEQUENCE</scope>
    <source>
        <strain evidence="2">9284</strain>
    </source>
</reference>
<keyword evidence="3" id="KW-1185">Reference proteome</keyword>
<name>A0AAD7F715_9AGAR</name>
<dbReference type="AlphaFoldDB" id="A0AAD7F715"/>